<reference evidence="1 2" key="1">
    <citation type="submission" date="2013-08" db="EMBL/GenBank/DDBJ databases">
        <authorList>
            <person name="Weinstock G."/>
            <person name="Sodergren E."/>
            <person name="Wylie T."/>
            <person name="Fulton L."/>
            <person name="Fulton R."/>
            <person name="Fronick C."/>
            <person name="O'Laughlin M."/>
            <person name="Godfrey J."/>
            <person name="Miner T."/>
            <person name="Herter B."/>
            <person name="Appelbaum E."/>
            <person name="Cordes M."/>
            <person name="Lek S."/>
            <person name="Wollam A."/>
            <person name="Pepin K.H."/>
            <person name="Palsikar V.B."/>
            <person name="Mitreva M."/>
            <person name="Wilson R.K."/>
        </authorList>
    </citation>
    <scope>NUCLEOTIDE SEQUENCE [LARGE SCALE GENOMIC DNA]</scope>
    <source>
        <strain evidence="1 2">ATCC 14665</strain>
    </source>
</reference>
<comment type="caution">
    <text evidence="1">The sequence shown here is derived from an EMBL/GenBank/DDBJ whole genome shotgun (WGS) entry which is preliminary data.</text>
</comment>
<dbReference type="Proteomes" id="UP000016605">
    <property type="component" value="Unassembled WGS sequence"/>
</dbReference>
<dbReference type="HOGENOM" id="CLU_2800033_0_0_11"/>
<dbReference type="AlphaFoldDB" id="U2T3B4"/>
<gene>
    <name evidence="1" type="ORF">N136_04454</name>
</gene>
<protein>
    <submittedName>
        <fullName evidence="1">Uncharacterized protein</fullName>
    </submittedName>
</protein>
<dbReference type="EMBL" id="AWVQ01000775">
    <property type="protein sequence ID" value="ERK69227.1"/>
    <property type="molecule type" value="Genomic_DNA"/>
</dbReference>
<evidence type="ECO:0000313" key="2">
    <source>
        <dbReference type="Proteomes" id="UP000016605"/>
    </source>
</evidence>
<accession>U2T3B4</accession>
<organism evidence="1 2">
    <name type="scientific">Leifsonia aquatica ATCC 14665</name>
    <dbReference type="NCBI Taxonomy" id="1358026"/>
    <lineage>
        <taxon>Bacteria</taxon>
        <taxon>Bacillati</taxon>
        <taxon>Actinomycetota</taxon>
        <taxon>Actinomycetes</taxon>
        <taxon>Micrococcales</taxon>
        <taxon>Microbacteriaceae</taxon>
        <taxon>Leifsonia</taxon>
    </lineage>
</organism>
<sequence length="68" mass="6878">MLSPVEAAALLGVSPSAASHDVESAYLARLNVVPASDVETRDRLTAARDALVAAARWQAPGVPGAPLG</sequence>
<feature type="non-terminal residue" evidence="1">
    <location>
        <position position="68"/>
    </location>
</feature>
<proteinExistence type="predicted"/>
<dbReference type="RefSeq" id="WP_021765262.1">
    <property type="nucleotide sequence ID" value="NZ_KI272701.1"/>
</dbReference>
<evidence type="ECO:0000313" key="1">
    <source>
        <dbReference type="EMBL" id="ERK69227.1"/>
    </source>
</evidence>
<name>U2T3B4_LEIAQ</name>